<comment type="similarity">
    <text evidence="1 4">Belongs to the D-isomer specific 2-hydroxyacid dehydrogenase family.</text>
</comment>
<name>A0A1H9MG67_9HYPH</name>
<evidence type="ECO:0000256" key="1">
    <source>
        <dbReference type="ARBA" id="ARBA00005854"/>
    </source>
</evidence>
<evidence type="ECO:0000259" key="6">
    <source>
        <dbReference type="Pfam" id="PF02826"/>
    </source>
</evidence>
<dbReference type="InterPro" id="IPR036291">
    <property type="entry name" value="NAD(P)-bd_dom_sf"/>
</dbReference>
<feature type="domain" description="D-isomer specific 2-hydroxyacid dehydrogenase catalytic" evidence="5">
    <location>
        <begin position="9"/>
        <end position="331"/>
    </location>
</feature>
<protein>
    <submittedName>
        <fullName evidence="7">D-lactate dehydrogenase</fullName>
    </submittedName>
</protein>
<dbReference type="Proteomes" id="UP000199647">
    <property type="component" value="Unassembled WGS sequence"/>
</dbReference>
<dbReference type="GO" id="GO:0004617">
    <property type="term" value="F:phosphoglycerate dehydrogenase activity"/>
    <property type="evidence" value="ECO:0007669"/>
    <property type="project" value="UniProtKB-ARBA"/>
</dbReference>
<dbReference type="STRING" id="1855383.SAMN05216548_113103"/>
<evidence type="ECO:0000259" key="5">
    <source>
        <dbReference type="Pfam" id="PF00389"/>
    </source>
</evidence>
<evidence type="ECO:0000313" key="8">
    <source>
        <dbReference type="Proteomes" id="UP000199647"/>
    </source>
</evidence>
<dbReference type="GO" id="GO:0006564">
    <property type="term" value="P:L-serine biosynthetic process"/>
    <property type="evidence" value="ECO:0007669"/>
    <property type="project" value="UniProtKB-ARBA"/>
</dbReference>
<dbReference type="InterPro" id="IPR006139">
    <property type="entry name" value="D-isomer_2_OHA_DH_cat_dom"/>
</dbReference>
<dbReference type="PANTHER" id="PTHR43026">
    <property type="entry name" value="2-HYDROXYACID DEHYDROGENASE HOMOLOG 1-RELATED"/>
    <property type="match status" value="1"/>
</dbReference>
<evidence type="ECO:0000256" key="3">
    <source>
        <dbReference type="ARBA" id="ARBA00023027"/>
    </source>
</evidence>
<sequence>MKIVFAEAAEWERPEFEKLRGRYEVVLTGERFTPEAAARYADAEIVSSFVYSDLGAETLKSMPGLRMIATRSTGFDHVDLGYCAEHGITVSNVPDYGDHTVAEHVFALLLGCSRSLVEAVTRTRRGDFMSVDTPGFELNGKTFGVVGTGRIGRRVIEIARGFGMNIVAFDMFPNPQAAEALGFRYIDLPELLRVADVISLHVPATRDSAPLLSDAEFASMKEGAILINTARGNIVDSAALVRALNDGHIGAAGLDVLPEEPLLRDEAQIFRGAGKESDYRTLVANHALLRFPNVIVTPHSAYNTREAVSRIVATSIANILAFGSGKPQNVVSRR</sequence>
<dbReference type="PROSITE" id="PS00671">
    <property type="entry name" value="D_2_HYDROXYACID_DH_3"/>
    <property type="match status" value="1"/>
</dbReference>
<evidence type="ECO:0000313" key="7">
    <source>
        <dbReference type="EMBL" id="SER22648.1"/>
    </source>
</evidence>
<dbReference type="SUPFAM" id="SSF52283">
    <property type="entry name" value="Formate/glycerate dehydrogenase catalytic domain-like"/>
    <property type="match status" value="1"/>
</dbReference>
<dbReference type="Pfam" id="PF00389">
    <property type="entry name" value="2-Hacid_dh"/>
    <property type="match status" value="1"/>
</dbReference>
<reference evidence="7 8" key="1">
    <citation type="submission" date="2016-10" db="EMBL/GenBank/DDBJ databases">
        <authorList>
            <person name="de Groot N.N."/>
        </authorList>
    </citation>
    <scope>NUCLEOTIDE SEQUENCE [LARGE SCALE GENOMIC DNA]</scope>
    <source>
        <strain evidence="7 8">A52C2</strain>
    </source>
</reference>
<dbReference type="CDD" id="cd12187">
    <property type="entry name" value="LDH_like_1"/>
    <property type="match status" value="1"/>
</dbReference>
<dbReference type="InterPro" id="IPR006140">
    <property type="entry name" value="D-isomer_DH_NAD-bd"/>
</dbReference>
<dbReference type="Pfam" id="PF02826">
    <property type="entry name" value="2-Hacid_dh_C"/>
    <property type="match status" value="1"/>
</dbReference>
<dbReference type="InterPro" id="IPR058205">
    <property type="entry name" value="D-LDH-like"/>
</dbReference>
<evidence type="ECO:0000256" key="4">
    <source>
        <dbReference type="RuleBase" id="RU003719"/>
    </source>
</evidence>
<evidence type="ECO:0000256" key="2">
    <source>
        <dbReference type="ARBA" id="ARBA00023002"/>
    </source>
</evidence>
<organism evidence="7 8">
    <name type="scientific">Faunimonas pinastri</name>
    <dbReference type="NCBI Taxonomy" id="1855383"/>
    <lineage>
        <taxon>Bacteria</taxon>
        <taxon>Pseudomonadati</taxon>
        <taxon>Pseudomonadota</taxon>
        <taxon>Alphaproteobacteria</taxon>
        <taxon>Hyphomicrobiales</taxon>
        <taxon>Afifellaceae</taxon>
        <taxon>Faunimonas</taxon>
    </lineage>
</organism>
<proteinExistence type="inferred from homology"/>
<accession>A0A1H9MG67</accession>
<dbReference type="PROSITE" id="PS00670">
    <property type="entry name" value="D_2_HYDROXYACID_DH_2"/>
    <property type="match status" value="1"/>
</dbReference>
<dbReference type="PANTHER" id="PTHR43026:SF1">
    <property type="entry name" value="2-HYDROXYACID DEHYDROGENASE HOMOLOG 1-RELATED"/>
    <property type="match status" value="1"/>
</dbReference>
<dbReference type="InterPro" id="IPR029753">
    <property type="entry name" value="D-isomer_DH_CS"/>
</dbReference>
<dbReference type="GO" id="GO:0008720">
    <property type="term" value="F:D-lactate dehydrogenase (NAD+) activity"/>
    <property type="evidence" value="ECO:0007669"/>
    <property type="project" value="TreeGrafter"/>
</dbReference>
<dbReference type="EMBL" id="FOFG01000013">
    <property type="protein sequence ID" value="SER22648.1"/>
    <property type="molecule type" value="Genomic_DNA"/>
</dbReference>
<dbReference type="Gene3D" id="3.40.50.720">
    <property type="entry name" value="NAD(P)-binding Rossmann-like Domain"/>
    <property type="match status" value="2"/>
</dbReference>
<dbReference type="GO" id="GO:0047545">
    <property type="term" value="F:(S)-2-hydroxyglutarate dehydrogenase activity"/>
    <property type="evidence" value="ECO:0007669"/>
    <property type="project" value="UniProtKB-ARBA"/>
</dbReference>
<dbReference type="OrthoDB" id="9793626at2"/>
<keyword evidence="2 4" id="KW-0560">Oxidoreductase</keyword>
<dbReference type="FunFam" id="3.40.50.720:FF:000041">
    <property type="entry name" value="D-3-phosphoglycerate dehydrogenase"/>
    <property type="match status" value="1"/>
</dbReference>
<dbReference type="RefSeq" id="WP_092498319.1">
    <property type="nucleotide sequence ID" value="NZ_FOFG01000013.1"/>
</dbReference>
<dbReference type="SUPFAM" id="SSF51735">
    <property type="entry name" value="NAD(P)-binding Rossmann-fold domains"/>
    <property type="match status" value="1"/>
</dbReference>
<keyword evidence="8" id="KW-1185">Reference proteome</keyword>
<keyword evidence="3" id="KW-0520">NAD</keyword>
<dbReference type="AlphaFoldDB" id="A0A1H9MG67"/>
<gene>
    <name evidence="7" type="ORF">SAMN05216548_113103</name>
</gene>
<dbReference type="GO" id="GO:0051287">
    <property type="term" value="F:NAD binding"/>
    <property type="evidence" value="ECO:0007669"/>
    <property type="project" value="InterPro"/>
</dbReference>
<feature type="domain" description="D-isomer specific 2-hydroxyacid dehydrogenase NAD-binding" evidence="6">
    <location>
        <begin position="106"/>
        <end position="301"/>
    </location>
</feature>